<name>A0A919R6V9_9ACTN</name>
<evidence type="ECO:0000313" key="1">
    <source>
        <dbReference type="EMBL" id="GII80781.1"/>
    </source>
</evidence>
<accession>A0A919R6V9</accession>
<dbReference type="Proteomes" id="UP000655287">
    <property type="component" value="Unassembled WGS sequence"/>
</dbReference>
<gene>
    <name evidence="1" type="ORF">Sru01_57630</name>
</gene>
<dbReference type="AlphaFoldDB" id="A0A919R6V9"/>
<protein>
    <submittedName>
        <fullName evidence="1">Uncharacterized protein</fullName>
    </submittedName>
</protein>
<proteinExistence type="predicted"/>
<evidence type="ECO:0000313" key="2">
    <source>
        <dbReference type="Proteomes" id="UP000655287"/>
    </source>
</evidence>
<reference evidence="1" key="1">
    <citation type="submission" date="2021-01" db="EMBL/GenBank/DDBJ databases">
        <title>Whole genome shotgun sequence of Sphaerisporangium rufum NBRC 109079.</title>
        <authorList>
            <person name="Komaki H."/>
            <person name="Tamura T."/>
        </authorList>
    </citation>
    <scope>NUCLEOTIDE SEQUENCE</scope>
    <source>
        <strain evidence="1">NBRC 109079</strain>
    </source>
</reference>
<dbReference type="RefSeq" id="WP_203992034.1">
    <property type="nucleotide sequence ID" value="NZ_BOOU01000080.1"/>
</dbReference>
<organism evidence="1 2">
    <name type="scientific">Sphaerisporangium rufum</name>
    <dbReference type="NCBI Taxonomy" id="1381558"/>
    <lineage>
        <taxon>Bacteria</taxon>
        <taxon>Bacillati</taxon>
        <taxon>Actinomycetota</taxon>
        <taxon>Actinomycetes</taxon>
        <taxon>Streptosporangiales</taxon>
        <taxon>Streptosporangiaceae</taxon>
        <taxon>Sphaerisporangium</taxon>
    </lineage>
</organism>
<dbReference type="EMBL" id="BOOU01000080">
    <property type="protein sequence ID" value="GII80781.1"/>
    <property type="molecule type" value="Genomic_DNA"/>
</dbReference>
<keyword evidence="2" id="KW-1185">Reference proteome</keyword>
<comment type="caution">
    <text evidence="1">The sequence shown here is derived from an EMBL/GenBank/DDBJ whole genome shotgun (WGS) entry which is preliminary data.</text>
</comment>
<sequence>MGEHGTETREGVLPAGEAARRVRLDRELLLAEISGREAAELAAPYQVEAGPLGDFCESLHDLVAHVLMWDEINLSVLTEARLGRGHWSLAARWETPEAGRLLNRSGVLAGRELPLELLSHRFTTVRHALLAELTGYGEEWHARPAVDHERATSLGALAQYAMSVPGAVPYWHAAIHLGRSAEMAAVPAVPDGR</sequence>